<evidence type="ECO:0000313" key="1">
    <source>
        <dbReference type="EMBL" id="KNF06087.1"/>
    </source>
</evidence>
<reference evidence="2" key="1">
    <citation type="submission" date="2014-03" db="EMBL/GenBank/DDBJ databases">
        <title>The Genome Sequence of Puccinia striiformis f. sp. tritici PST-78.</title>
        <authorList>
            <consortium name="The Broad Institute Genome Sequencing Platform"/>
            <person name="Cuomo C."/>
            <person name="Hulbert S."/>
            <person name="Chen X."/>
            <person name="Walker B."/>
            <person name="Young S.K."/>
            <person name="Zeng Q."/>
            <person name="Gargeya S."/>
            <person name="Fitzgerald M."/>
            <person name="Haas B."/>
            <person name="Abouelleil A."/>
            <person name="Alvarado L."/>
            <person name="Arachchi H.M."/>
            <person name="Berlin A.M."/>
            <person name="Chapman S.B."/>
            <person name="Goldberg J."/>
            <person name="Griggs A."/>
            <person name="Gujja S."/>
            <person name="Hansen M."/>
            <person name="Howarth C."/>
            <person name="Imamovic A."/>
            <person name="Larimer J."/>
            <person name="McCowan C."/>
            <person name="Montmayeur A."/>
            <person name="Murphy C."/>
            <person name="Neiman D."/>
            <person name="Pearson M."/>
            <person name="Priest M."/>
            <person name="Roberts A."/>
            <person name="Saif S."/>
            <person name="Shea T."/>
            <person name="Sisk P."/>
            <person name="Sykes S."/>
            <person name="Wortman J."/>
            <person name="Nusbaum C."/>
            <person name="Birren B."/>
        </authorList>
    </citation>
    <scope>NUCLEOTIDE SEQUENCE [LARGE SCALE GENOMIC DNA]</scope>
    <source>
        <strain evidence="2">race PST-78</strain>
    </source>
</reference>
<dbReference type="SUPFAM" id="SSF52540">
    <property type="entry name" value="P-loop containing nucleoside triphosphate hydrolases"/>
    <property type="match status" value="1"/>
</dbReference>
<accession>A0A0L0W3P8</accession>
<name>A0A0L0W3P8_9BASI</name>
<gene>
    <name evidence="1" type="ORF">PSTG_00599</name>
</gene>
<comment type="caution">
    <text evidence="1">The sequence shown here is derived from an EMBL/GenBank/DDBJ whole genome shotgun (WGS) entry which is preliminary data.</text>
</comment>
<protein>
    <recommendedName>
        <fullName evidence="3">DEAD/DEAH box helicase domain-containing protein</fullName>
    </recommendedName>
</protein>
<proteinExistence type="predicted"/>
<dbReference type="EMBL" id="AJIL01000004">
    <property type="protein sequence ID" value="KNF06087.1"/>
    <property type="molecule type" value="Genomic_DNA"/>
</dbReference>
<dbReference type="InterPro" id="IPR027417">
    <property type="entry name" value="P-loop_NTPase"/>
</dbReference>
<dbReference type="Gene3D" id="3.40.50.300">
    <property type="entry name" value="P-loop containing nucleotide triphosphate hydrolases"/>
    <property type="match status" value="1"/>
</dbReference>
<evidence type="ECO:0008006" key="3">
    <source>
        <dbReference type="Google" id="ProtNLM"/>
    </source>
</evidence>
<dbReference type="AlphaFoldDB" id="A0A0L0W3P8"/>
<organism evidence="1 2">
    <name type="scientific">Puccinia striiformis f. sp. tritici PST-78</name>
    <dbReference type="NCBI Taxonomy" id="1165861"/>
    <lineage>
        <taxon>Eukaryota</taxon>
        <taxon>Fungi</taxon>
        <taxon>Dikarya</taxon>
        <taxon>Basidiomycota</taxon>
        <taxon>Pucciniomycotina</taxon>
        <taxon>Pucciniomycetes</taxon>
        <taxon>Pucciniales</taxon>
        <taxon>Pucciniaceae</taxon>
        <taxon>Puccinia</taxon>
    </lineage>
</organism>
<sequence length="102" mass="11193">MALLEEVPVKAKPNKIPEALGKLDADALSENITTRSLNLHHDQSKALQVMVVSLLVQGKHTFLHARTAYGKTRISGMFFGLFEQCVVVPVLVPLDSLVDDQV</sequence>
<dbReference type="Proteomes" id="UP000054564">
    <property type="component" value="Unassembled WGS sequence"/>
</dbReference>
<keyword evidence="2" id="KW-1185">Reference proteome</keyword>
<evidence type="ECO:0000313" key="2">
    <source>
        <dbReference type="Proteomes" id="UP000054564"/>
    </source>
</evidence>
<dbReference type="STRING" id="1165861.A0A0L0W3P8"/>